<keyword evidence="5" id="KW-0677">Repeat</keyword>
<dbReference type="PROSITE" id="PS51371">
    <property type="entry name" value="CBS"/>
    <property type="match status" value="2"/>
</dbReference>
<evidence type="ECO:0000256" key="18">
    <source>
        <dbReference type="RuleBase" id="RU003927"/>
    </source>
</evidence>
<comment type="similarity">
    <text evidence="2 13 18">Belongs to the IMPDH/GMPR family.</text>
</comment>
<dbReference type="Pfam" id="PF00478">
    <property type="entry name" value="IMPDH"/>
    <property type="match status" value="1"/>
</dbReference>
<dbReference type="HOGENOM" id="CLU_022552_2_1_2"/>
<dbReference type="GO" id="GO:0006177">
    <property type="term" value="P:GMP biosynthetic process"/>
    <property type="evidence" value="ECO:0007669"/>
    <property type="project" value="UniProtKB-UniRule"/>
</dbReference>
<dbReference type="STRING" id="439481.Aboo_0328"/>
<feature type="binding site" evidence="13 15">
    <location>
        <begin position="335"/>
        <end position="337"/>
    </location>
    <ligand>
        <name>IMP</name>
        <dbReference type="ChEBI" id="CHEBI:58053"/>
    </ligand>
</feature>
<dbReference type="SUPFAM" id="SSF51412">
    <property type="entry name" value="Inosine monophosphate dehydrogenase (IMPDH)"/>
    <property type="match status" value="1"/>
</dbReference>
<dbReference type="OrthoDB" id="21361at2157"/>
<evidence type="ECO:0000256" key="3">
    <source>
        <dbReference type="ARBA" id="ARBA00011881"/>
    </source>
</evidence>
<evidence type="ECO:0000256" key="15">
    <source>
        <dbReference type="PIRSR" id="PIRSR000130-2"/>
    </source>
</evidence>
<feature type="binding site" description="in other chain" evidence="13 17">
    <location>
        <position position="297"/>
    </location>
    <ligand>
        <name>K(+)</name>
        <dbReference type="ChEBI" id="CHEBI:29103"/>
        <note>ligand shared between two tetrameric partners</note>
    </ligand>
</feature>
<accession>B5IDR3</accession>
<feature type="binding site" evidence="13 15">
    <location>
        <begin position="358"/>
        <end position="359"/>
    </location>
    <ligand>
        <name>IMP</name>
        <dbReference type="ChEBI" id="CHEBI:58053"/>
    </ligand>
</feature>
<evidence type="ECO:0000256" key="6">
    <source>
        <dbReference type="ARBA" id="ARBA00022749"/>
    </source>
</evidence>
<evidence type="ECO:0000256" key="13">
    <source>
        <dbReference type="HAMAP-Rule" id="MF_01964"/>
    </source>
</evidence>
<dbReference type="GO" id="GO:0006183">
    <property type="term" value="P:GTP biosynthetic process"/>
    <property type="evidence" value="ECO:0007669"/>
    <property type="project" value="TreeGrafter"/>
</dbReference>
<dbReference type="NCBIfam" id="TIGR01302">
    <property type="entry name" value="IMP_dehydrog"/>
    <property type="match status" value="1"/>
</dbReference>
<evidence type="ECO:0000313" key="20">
    <source>
        <dbReference type="EMBL" id="ADD08139.1"/>
    </source>
</evidence>
<gene>
    <name evidence="13" type="primary">guaB</name>
    <name evidence="20" type="ordered locus">Aboo_0328</name>
</gene>
<dbReference type="InterPro" id="IPR001093">
    <property type="entry name" value="IMP_DH_GMPRt"/>
</dbReference>
<comment type="caution">
    <text evidence="13">Lacks conserved residue(s) required for the propagation of feature annotation.</text>
</comment>
<dbReference type="InterPro" id="IPR046342">
    <property type="entry name" value="CBS_dom_sf"/>
</dbReference>
<feature type="binding site" evidence="13 16">
    <location>
        <begin position="295"/>
        <end position="297"/>
    </location>
    <ligand>
        <name>NAD(+)</name>
        <dbReference type="ChEBI" id="CHEBI:57540"/>
    </ligand>
</feature>
<evidence type="ECO:0000256" key="5">
    <source>
        <dbReference type="ARBA" id="ARBA00022737"/>
    </source>
</evidence>
<evidence type="ECO:0000256" key="11">
    <source>
        <dbReference type="ARBA" id="ARBA00023122"/>
    </source>
</evidence>
<comment type="subunit">
    <text evidence="3 13">Homotetramer.</text>
</comment>
<keyword evidence="8 13" id="KW-0630">Potassium</keyword>
<feature type="binding site" description="in other chain" evidence="13 17">
    <location>
        <position position="302"/>
    </location>
    <ligand>
        <name>K(+)</name>
        <dbReference type="ChEBI" id="CHEBI:29103"/>
        <note>ligand shared between two tetrameric partners</note>
    </ligand>
</feature>
<feature type="binding site" evidence="16">
    <location>
        <begin position="246"/>
        <end position="248"/>
    </location>
    <ligand>
        <name>NAD(+)</name>
        <dbReference type="ChEBI" id="CHEBI:57540"/>
    </ligand>
</feature>
<keyword evidence="4 13" id="KW-0479">Metal-binding</keyword>
<dbReference type="GO" id="GO:0000166">
    <property type="term" value="F:nucleotide binding"/>
    <property type="evidence" value="ECO:0007669"/>
    <property type="project" value="UniProtKB-UniRule"/>
</dbReference>
<protein>
    <recommendedName>
        <fullName evidence="13 19">Inosine-5'-monophosphate dehydrogenase</fullName>
        <shortName evidence="13">IMP dehydrogenase</shortName>
        <shortName evidence="13">IMPD</shortName>
        <shortName evidence="13">IMPDH</shortName>
        <ecNumber evidence="13 19">1.1.1.205</ecNumber>
    </recommendedName>
</protein>
<dbReference type="GO" id="GO:0003938">
    <property type="term" value="F:IMP dehydrogenase activity"/>
    <property type="evidence" value="ECO:0007669"/>
    <property type="project" value="UniProtKB-UniRule"/>
</dbReference>
<dbReference type="GO" id="GO:0046872">
    <property type="term" value="F:metal ion binding"/>
    <property type="evidence" value="ECO:0007669"/>
    <property type="project" value="UniProtKB-UniRule"/>
</dbReference>
<evidence type="ECO:0000256" key="7">
    <source>
        <dbReference type="ARBA" id="ARBA00022755"/>
    </source>
</evidence>
<feature type="binding site" evidence="13 15">
    <location>
        <position position="300"/>
    </location>
    <ligand>
        <name>IMP</name>
        <dbReference type="ChEBI" id="CHEBI:58053"/>
    </ligand>
</feature>
<comment type="cofactor">
    <cofactor evidence="1 13">
        <name>K(+)</name>
        <dbReference type="ChEBI" id="CHEBI:29103"/>
    </cofactor>
</comment>
<dbReference type="EMBL" id="CP001941">
    <property type="protein sequence ID" value="ADD08139.1"/>
    <property type="molecule type" value="Genomic_DNA"/>
</dbReference>
<dbReference type="EC" id="1.1.1.205" evidence="13 19"/>
<feature type="binding site" description="in other chain" evidence="13 17">
    <location>
        <position position="299"/>
    </location>
    <ligand>
        <name>K(+)</name>
        <dbReference type="ChEBI" id="CHEBI:29103"/>
        <note>ligand shared between two tetrameric partners</note>
    </ligand>
</feature>
<comment type="activity regulation">
    <text evidence="13">Mycophenolic acid (MPA) is a non-competitive inhibitor that prevents formation of the closed enzyme conformation by binding to the same site as the amobile flap. In contrast, mizoribine monophosphate (MZP) is a competitive inhibitor that induces the closed conformation. MPA is a potent inhibitor of mammalian IMPDHs but a poor inhibitor of the bacterial enzymes. MZP is a more potent inhibitor of bacterial IMPDH.</text>
</comment>
<name>B5IDR3_ACIB4</name>
<dbReference type="KEGG" id="abi:Aboo_0328"/>
<feature type="binding site" evidence="13">
    <location>
        <position position="465"/>
    </location>
    <ligand>
        <name>K(+)</name>
        <dbReference type="ChEBI" id="CHEBI:29103"/>
        <note>ligand shared between two tetrameric partners</note>
    </ligand>
</feature>
<dbReference type="Pfam" id="PF00571">
    <property type="entry name" value="CBS"/>
    <property type="match status" value="2"/>
</dbReference>
<dbReference type="PIRSF" id="PIRSF000130">
    <property type="entry name" value="IMPDH"/>
    <property type="match status" value="1"/>
</dbReference>
<feature type="binding site" evidence="13">
    <location>
        <position position="466"/>
    </location>
    <ligand>
        <name>K(+)</name>
        <dbReference type="ChEBI" id="CHEBI:29103"/>
        <note>ligand shared between two tetrameric partners</note>
    </ligand>
</feature>
<keyword evidence="10 13" id="KW-0520">NAD</keyword>
<feature type="active site" description="Thioimidate intermediate" evidence="13 14">
    <location>
        <position position="302"/>
    </location>
</feature>
<evidence type="ECO:0000256" key="10">
    <source>
        <dbReference type="ARBA" id="ARBA00023027"/>
    </source>
</evidence>
<reference evidence="20" key="1">
    <citation type="submission" date="2010-02" db="EMBL/GenBank/DDBJ databases">
        <title>Complete sequence of Aciduliprofundum boonei T469.</title>
        <authorList>
            <consortium name="US DOE Joint Genome Institute"/>
            <person name="Lucas S."/>
            <person name="Copeland A."/>
            <person name="Lapidus A."/>
            <person name="Cheng J.-F."/>
            <person name="Bruce D."/>
            <person name="Goodwin L."/>
            <person name="Pitluck S."/>
            <person name="Saunders E."/>
            <person name="Detter J.C."/>
            <person name="Han C."/>
            <person name="Tapia R."/>
            <person name="Land M."/>
            <person name="Hauser L."/>
            <person name="Kyrpides N."/>
            <person name="Mikhailova N."/>
            <person name="Flores G."/>
            <person name="Reysenbach A.-L."/>
            <person name="Woyke T."/>
        </authorList>
    </citation>
    <scope>NUCLEOTIDE SEQUENCE</scope>
    <source>
        <strain evidence="20">T469</strain>
    </source>
</reference>
<organism evidence="20 21">
    <name type="scientific">Aciduliprofundum boonei (strain DSM 19572 / T469)</name>
    <dbReference type="NCBI Taxonomy" id="439481"/>
    <lineage>
        <taxon>Archaea</taxon>
        <taxon>Methanobacteriati</taxon>
        <taxon>Thermoplasmatota</taxon>
        <taxon>DHVE2 group</taxon>
        <taxon>Candidatus Aciduliprofundum</taxon>
    </lineage>
</organism>
<evidence type="ECO:0000256" key="17">
    <source>
        <dbReference type="PIRSR" id="PIRSR000130-4"/>
    </source>
</evidence>
<feature type="active site" description="Proton acceptor" evidence="13 14">
    <location>
        <position position="398"/>
    </location>
</feature>
<keyword evidence="21" id="KW-1185">Reference proteome</keyword>
<dbReference type="SMART" id="SM00116">
    <property type="entry name" value="CBS"/>
    <property type="match status" value="2"/>
</dbReference>
<evidence type="ECO:0000256" key="8">
    <source>
        <dbReference type="ARBA" id="ARBA00022958"/>
    </source>
</evidence>
<dbReference type="InterPro" id="IPR005990">
    <property type="entry name" value="IMP_DH"/>
</dbReference>
<feature type="binding site" evidence="13">
    <location>
        <position position="246"/>
    </location>
    <ligand>
        <name>NAD(+)</name>
        <dbReference type="ChEBI" id="CHEBI:57540"/>
    </ligand>
</feature>
<dbReference type="SUPFAM" id="SSF54631">
    <property type="entry name" value="CBS-domain pair"/>
    <property type="match status" value="1"/>
</dbReference>
<evidence type="ECO:0000256" key="14">
    <source>
        <dbReference type="PIRSR" id="PIRSR000130-1"/>
    </source>
</evidence>
<evidence type="ECO:0000256" key="9">
    <source>
        <dbReference type="ARBA" id="ARBA00023002"/>
    </source>
</evidence>
<dbReference type="eggNOG" id="arCOG00612">
    <property type="taxonomic scope" value="Archaea"/>
</dbReference>
<dbReference type="PANTHER" id="PTHR11911:SF111">
    <property type="entry name" value="INOSINE-5'-MONOPHOSPHATE DEHYDROGENASE"/>
    <property type="match status" value="1"/>
</dbReference>
<dbReference type="UniPathway" id="UPA00601">
    <property type="reaction ID" value="UER00295"/>
</dbReference>
<dbReference type="InterPro" id="IPR013785">
    <property type="entry name" value="Aldolase_TIM"/>
</dbReference>
<dbReference type="PROSITE" id="PS00487">
    <property type="entry name" value="IMP_DH_GMP_RED"/>
    <property type="match status" value="1"/>
</dbReference>
<dbReference type="Gene3D" id="3.20.20.70">
    <property type="entry name" value="Aldolase class I"/>
    <property type="match status" value="1"/>
</dbReference>
<dbReference type="InterPro" id="IPR015875">
    <property type="entry name" value="IMP_DH/GMP_Rdtase_CS"/>
</dbReference>
<evidence type="ECO:0000256" key="19">
    <source>
        <dbReference type="RuleBase" id="RU003928"/>
    </source>
</evidence>
<dbReference type="CDD" id="cd04601">
    <property type="entry name" value="CBS_pair_IMPDH"/>
    <property type="match status" value="1"/>
</dbReference>
<dbReference type="SMART" id="SM01240">
    <property type="entry name" value="IMPDH"/>
    <property type="match status" value="1"/>
</dbReference>
<evidence type="ECO:0000256" key="2">
    <source>
        <dbReference type="ARBA" id="ARBA00005502"/>
    </source>
</evidence>
<evidence type="ECO:0000256" key="1">
    <source>
        <dbReference type="ARBA" id="ARBA00001958"/>
    </source>
</evidence>
<proteinExistence type="inferred from homology"/>
<evidence type="ECO:0000256" key="4">
    <source>
        <dbReference type="ARBA" id="ARBA00022723"/>
    </source>
</evidence>
<feature type="binding site" evidence="13 15">
    <location>
        <position position="410"/>
    </location>
    <ligand>
        <name>IMP</name>
        <dbReference type="ChEBI" id="CHEBI:58053"/>
    </ligand>
</feature>
<dbReference type="PANTHER" id="PTHR11911">
    <property type="entry name" value="INOSINE-5-MONOPHOSPHATE DEHYDROGENASE RELATED"/>
    <property type="match status" value="1"/>
</dbReference>
<dbReference type="Proteomes" id="UP000001400">
    <property type="component" value="Chromosome"/>
</dbReference>
<evidence type="ECO:0000256" key="12">
    <source>
        <dbReference type="ARBA" id="ARBA00048028"/>
    </source>
</evidence>
<evidence type="ECO:0000313" key="21">
    <source>
        <dbReference type="Proteomes" id="UP000001400"/>
    </source>
</evidence>
<feature type="binding site" evidence="13">
    <location>
        <position position="464"/>
    </location>
    <ligand>
        <name>K(+)</name>
        <dbReference type="ChEBI" id="CHEBI:29103"/>
        <note>ligand shared between two tetrameric partners</note>
    </ligand>
</feature>
<keyword evidence="9 13" id="KW-0560">Oxidoreductase</keyword>
<comment type="function">
    <text evidence="13">Catalyzes the conversion of inosine 5'-phosphate (IMP) to xanthosine 5'-phosphate (XMP), the first committed and rate-limiting step in the de novo synthesis of guanine nucleotides, and therefore plays an important role in the regulation of cell growth.</text>
</comment>
<dbReference type="InterPro" id="IPR000644">
    <property type="entry name" value="CBS_dom"/>
</dbReference>
<dbReference type="GeneID" id="8827270"/>
<comment type="catalytic activity">
    <reaction evidence="12 13 19">
        <text>IMP + NAD(+) + H2O = XMP + NADH + H(+)</text>
        <dbReference type="Rhea" id="RHEA:11708"/>
        <dbReference type="ChEBI" id="CHEBI:15377"/>
        <dbReference type="ChEBI" id="CHEBI:15378"/>
        <dbReference type="ChEBI" id="CHEBI:57464"/>
        <dbReference type="ChEBI" id="CHEBI:57540"/>
        <dbReference type="ChEBI" id="CHEBI:57945"/>
        <dbReference type="ChEBI" id="CHEBI:58053"/>
        <dbReference type="EC" id="1.1.1.205"/>
    </reaction>
</comment>
<sequence>MFEEKLKNAKIGLTFDDVLLLPSKTPVEPKDVDISSNITRHIRAKIPILSSPMDTVTEDRMAIALAELGALGIIHRNLTIEEQVNLVKNVKKEESLIIRDLHTVTPDTTIEEAERIMREYKIAGLPVVKDEKLVGILTNRDIRFYRGGKIKVSELMTKNVITAPEGISIEEAIEIMHKNRIEKLPIVKDGKLKGLITAKDILKREKYPNALRDKDGRLMVGAAIGPFDIERAKRLLQAEVDVIVIDTAHAHNENVMKSIKKIRKEVDVDLIAGNIATKEAAEDLIALDVDALRVGIGPGSICTTRVVAGIGVPQLEAISQTSDVAKEYNVPVIADGGIRYSGDIVKALSAGASAVMLGSLLAGTEEAPGREMIIGGRKFKVYRGMGSIAAMQKGISDRYGKLGKGKLVPEGVEAAVPYKGKVEEVIFQLAGGMKSGMGYVGARNVEELWSRGKFIRITGAGLRESHPHDVNIISEAPNYPMS</sequence>
<keyword evidence="7 13" id="KW-0658">Purine biosynthesis</keyword>
<feature type="binding site" evidence="13 15">
    <location>
        <begin position="382"/>
        <end position="386"/>
    </location>
    <ligand>
        <name>IMP</name>
        <dbReference type="ChEBI" id="CHEBI:58053"/>
    </ligand>
</feature>
<dbReference type="AlphaFoldDB" id="B5IDR3"/>
<dbReference type="CDD" id="cd00381">
    <property type="entry name" value="IMPDH"/>
    <property type="match status" value="1"/>
</dbReference>
<dbReference type="HAMAP" id="MF_01964">
    <property type="entry name" value="IMPDH"/>
    <property type="match status" value="1"/>
</dbReference>
<dbReference type="FunFam" id="3.20.20.70:FF:000003">
    <property type="entry name" value="GMP reductase"/>
    <property type="match status" value="1"/>
</dbReference>
<evidence type="ECO:0000256" key="16">
    <source>
        <dbReference type="PIRSR" id="PIRSR000130-3"/>
    </source>
</evidence>
<dbReference type="RefSeq" id="WP_008084330.1">
    <property type="nucleotide sequence ID" value="NC_013926.1"/>
</dbReference>
<comment type="pathway">
    <text evidence="13 19">Purine metabolism; XMP biosynthesis via de novo pathway; XMP from IMP: step 1/1.</text>
</comment>
<keyword evidence="11" id="KW-0129">CBS domain</keyword>
<keyword evidence="6 13" id="KW-0332">GMP biosynthesis</keyword>